<gene>
    <name evidence="3" type="ORF">JKP88DRAFT_273069</name>
</gene>
<feature type="compositionally biased region" description="Polar residues" evidence="1">
    <location>
        <begin position="255"/>
        <end position="267"/>
    </location>
</feature>
<name>A0A835Z4Q8_9STRA</name>
<keyword evidence="2" id="KW-0732">Signal</keyword>
<comment type="caution">
    <text evidence="3">The sequence shown here is derived from an EMBL/GenBank/DDBJ whole genome shotgun (WGS) entry which is preliminary data.</text>
</comment>
<dbReference type="EMBL" id="JAFCMP010000223">
    <property type="protein sequence ID" value="KAG5183094.1"/>
    <property type="molecule type" value="Genomic_DNA"/>
</dbReference>
<organism evidence="3 4">
    <name type="scientific">Tribonema minus</name>
    <dbReference type="NCBI Taxonomy" id="303371"/>
    <lineage>
        <taxon>Eukaryota</taxon>
        <taxon>Sar</taxon>
        <taxon>Stramenopiles</taxon>
        <taxon>Ochrophyta</taxon>
        <taxon>PX clade</taxon>
        <taxon>Xanthophyceae</taxon>
        <taxon>Tribonematales</taxon>
        <taxon>Tribonemataceae</taxon>
        <taxon>Tribonema</taxon>
    </lineage>
</organism>
<evidence type="ECO:0000256" key="1">
    <source>
        <dbReference type="SAM" id="MobiDB-lite"/>
    </source>
</evidence>
<evidence type="ECO:0000313" key="3">
    <source>
        <dbReference type="EMBL" id="KAG5183094.1"/>
    </source>
</evidence>
<accession>A0A835Z4Q8</accession>
<feature type="signal peptide" evidence="2">
    <location>
        <begin position="1"/>
        <end position="22"/>
    </location>
</feature>
<evidence type="ECO:0000256" key="2">
    <source>
        <dbReference type="SAM" id="SignalP"/>
    </source>
</evidence>
<feature type="chain" id="PRO_5032734428" evidence="2">
    <location>
        <begin position="23"/>
        <end position="277"/>
    </location>
</feature>
<dbReference type="AlphaFoldDB" id="A0A835Z4Q8"/>
<protein>
    <submittedName>
        <fullName evidence="3">Uncharacterized protein</fullName>
    </submittedName>
</protein>
<dbReference type="Proteomes" id="UP000664859">
    <property type="component" value="Unassembled WGS sequence"/>
</dbReference>
<evidence type="ECO:0000313" key="4">
    <source>
        <dbReference type="Proteomes" id="UP000664859"/>
    </source>
</evidence>
<reference evidence="3" key="1">
    <citation type="submission" date="2021-02" db="EMBL/GenBank/DDBJ databases">
        <title>First Annotated Genome of the Yellow-green Alga Tribonema minus.</title>
        <authorList>
            <person name="Mahan K.M."/>
        </authorList>
    </citation>
    <scope>NUCLEOTIDE SEQUENCE</scope>
    <source>
        <strain evidence="3">UTEX B ZZ1240</strain>
    </source>
</reference>
<sequence length="277" mass="30136">MAVWGAAVTFALLCAFRIVTEGGEWNVQDRGTWPERVAVYASGRHERGGGCNACESGGGGGGGGGAADITAEPAVAEEYLLAGNLLERKHVDLVPIMRPQQNMRDVVTNMALLETHLFNAAKNCHDCIRKHFILIQGYLEEALSLVSADPAKALPVPLDIQRLEQTVRSMHLEWEESDRSPPVRQSIAQRMRQLRKGLMADFAKPLRSYALMWSGTHPSYVDDRTSNVLVHDRSVWSTNSRGGTLASASLASVNVPTTVPMPSSSNTTKRKPCTSSP</sequence>
<keyword evidence="4" id="KW-1185">Reference proteome</keyword>
<feature type="compositionally biased region" description="Basic residues" evidence="1">
    <location>
        <begin position="268"/>
        <end position="277"/>
    </location>
</feature>
<proteinExistence type="predicted"/>
<feature type="region of interest" description="Disordered" evidence="1">
    <location>
        <begin position="255"/>
        <end position="277"/>
    </location>
</feature>